<evidence type="ECO:0000256" key="4">
    <source>
        <dbReference type="ARBA" id="ARBA00023004"/>
    </source>
</evidence>
<dbReference type="SUPFAM" id="SSF48264">
    <property type="entry name" value="Cytochrome P450"/>
    <property type="match status" value="1"/>
</dbReference>
<reference evidence="9 10" key="1">
    <citation type="submission" date="2016-10" db="EMBL/GenBank/DDBJ databases">
        <title>Draft genome sequence of Coniochaeta ligniaria NRRL30616, a lignocellulolytic fungus for bioabatement of inhibitors in plant biomass hydrolysates.</title>
        <authorList>
            <consortium name="DOE Joint Genome Institute"/>
            <person name="Jimenez D.J."/>
            <person name="Hector R.E."/>
            <person name="Riley R."/>
            <person name="Sun H."/>
            <person name="Grigoriev I.V."/>
            <person name="Van Elsas J.D."/>
            <person name="Nichols N.N."/>
        </authorList>
    </citation>
    <scope>NUCLEOTIDE SEQUENCE [LARGE SCALE GENOMIC DNA]</scope>
    <source>
        <strain evidence="9 10">NRRL 30616</strain>
    </source>
</reference>
<dbReference type="PRINTS" id="PR00463">
    <property type="entry name" value="EP450I"/>
</dbReference>
<keyword evidence="2 5" id="KW-0479">Metal-binding</keyword>
<dbReference type="STRING" id="1408157.A0A1J7IB26"/>
<keyword evidence="10" id="KW-1185">Reference proteome</keyword>
<feature type="signal peptide" evidence="8">
    <location>
        <begin position="1"/>
        <end position="28"/>
    </location>
</feature>
<dbReference type="InterPro" id="IPR002401">
    <property type="entry name" value="Cyt_P450_E_grp-I"/>
</dbReference>
<dbReference type="Gene3D" id="1.10.630.10">
    <property type="entry name" value="Cytochrome P450"/>
    <property type="match status" value="1"/>
</dbReference>
<feature type="chain" id="PRO_5012250223" evidence="8">
    <location>
        <begin position="29"/>
        <end position="538"/>
    </location>
</feature>
<feature type="binding site" description="axial binding residue" evidence="5">
    <location>
        <position position="481"/>
    </location>
    <ligand>
        <name>heme</name>
        <dbReference type="ChEBI" id="CHEBI:30413"/>
    </ligand>
    <ligandPart>
        <name>Fe</name>
        <dbReference type="ChEBI" id="CHEBI:18248"/>
    </ligandPart>
</feature>
<dbReference type="GO" id="GO:0004497">
    <property type="term" value="F:monooxygenase activity"/>
    <property type="evidence" value="ECO:0007669"/>
    <property type="project" value="UniProtKB-KW"/>
</dbReference>
<dbReference type="OrthoDB" id="1470350at2759"/>
<dbReference type="Proteomes" id="UP000182658">
    <property type="component" value="Unassembled WGS sequence"/>
</dbReference>
<dbReference type="InterPro" id="IPR017972">
    <property type="entry name" value="Cyt_P450_CS"/>
</dbReference>
<evidence type="ECO:0000256" key="6">
    <source>
        <dbReference type="RuleBase" id="RU000461"/>
    </source>
</evidence>
<comment type="similarity">
    <text evidence="1 6">Belongs to the cytochrome P450 family.</text>
</comment>
<keyword evidence="8" id="KW-0732">Signal</keyword>
<dbReference type="InterPro" id="IPR001128">
    <property type="entry name" value="Cyt_P450"/>
</dbReference>
<dbReference type="GO" id="GO:0006629">
    <property type="term" value="P:lipid metabolic process"/>
    <property type="evidence" value="ECO:0007669"/>
    <property type="project" value="UniProtKB-ARBA"/>
</dbReference>
<organism evidence="9 10">
    <name type="scientific">Coniochaeta ligniaria NRRL 30616</name>
    <dbReference type="NCBI Taxonomy" id="1408157"/>
    <lineage>
        <taxon>Eukaryota</taxon>
        <taxon>Fungi</taxon>
        <taxon>Dikarya</taxon>
        <taxon>Ascomycota</taxon>
        <taxon>Pezizomycotina</taxon>
        <taxon>Sordariomycetes</taxon>
        <taxon>Sordariomycetidae</taxon>
        <taxon>Coniochaetales</taxon>
        <taxon>Coniochaetaceae</taxon>
        <taxon>Coniochaeta</taxon>
    </lineage>
</organism>
<keyword evidence="3 6" id="KW-0560">Oxidoreductase</keyword>
<keyword evidence="6 9" id="KW-0503">Monooxygenase</keyword>
<dbReference type="InterPro" id="IPR036396">
    <property type="entry name" value="Cyt_P450_sf"/>
</dbReference>
<keyword evidence="5 6" id="KW-0349">Heme</keyword>
<comment type="cofactor">
    <cofactor evidence="5">
        <name>heme</name>
        <dbReference type="ChEBI" id="CHEBI:30413"/>
    </cofactor>
</comment>
<evidence type="ECO:0000256" key="3">
    <source>
        <dbReference type="ARBA" id="ARBA00023002"/>
    </source>
</evidence>
<evidence type="ECO:0000256" key="2">
    <source>
        <dbReference type="ARBA" id="ARBA00022723"/>
    </source>
</evidence>
<name>A0A1J7IB26_9PEZI</name>
<dbReference type="Pfam" id="PF00067">
    <property type="entry name" value="p450"/>
    <property type="match status" value="1"/>
</dbReference>
<evidence type="ECO:0000256" key="7">
    <source>
        <dbReference type="SAM" id="MobiDB-lite"/>
    </source>
</evidence>
<dbReference type="GO" id="GO:0016705">
    <property type="term" value="F:oxidoreductase activity, acting on paired donors, with incorporation or reduction of molecular oxygen"/>
    <property type="evidence" value="ECO:0007669"/>
    <property type="project" value="InterPro"/>
</dbReference>
<protein>
    <submittedName>
        <fullName evidence="9">Monooxygenase-like protein</fullName>
    </submittedName>
</protein>
<proteinExistence type="inferred from homology"/>
<evidence type="ECO:0000313" key="9">
    <source>
        <dbReference type="EMBL" id="OIW24515.1"/>
    </source>
</evidence>
<dbReference type="GO" id="GO:0005506">
    <property type="term" value="F:iron ion binding"/>
    <property type="evidence" value="ECO:0007669"/>
    <property type="project" value="InterPro"/>
</dbReference>
<dbReference type="PRINTS" id="PR00385">
    <property type="entry name" value="P450"/>
</dbReference>
<dbReference type="InParanoid" id="A0A1J7IB26"/>
<evidence type="ECO:0000256" key="1">
    <source>
        <dbReference type="ARBA" id="ARBA00010617"/>
    </source>
</evidence>
<dbReference type="AlphaFoldDB" id="A0A1J7IB26"/>
<sequence>MAVLSHVSTWAVGALVLVLLLRRCLTPGKQIRRHGKRLRKAPDTLPLVGNGILFMQERQKLFAWFTKCERLADYETLQVSVPTLPPGIVVHDPLNLDFIFRNESLFSKGSFVKSRAWDLFGHGIINADGEAWRLQRKAGAAFLSTANLRVLTDVALPRFLGEELDRLKRVADAGGTVDLQEVFHEITTRLMGKMAYNMDMHTDDAFTTAFDHASGATALRFQNPLWPLTELITGRRFRRSVATVKSFGQKIVASAVADRHSSQRSTPDPKAVSDNTADTNAEKLDQISGTLIHSFLDTIPDHQVVADAALNYLSAGRDTTAQALTWTFHLLFRSPQALSQIRSEALAVLNSAPDAKNNRGNSNSNPLARLTPQSLPYTLATLYESLRLYPPIPLEIKQLVSSRPVTLPDGTVLPPDSVVVWCPWALGRSRRTWGPDADSFRPERWLVFSDSDSTGKKKGPPTMVQRPASEFPVFNGGPRSCLGKKMAEVIGCQVIAAVAVGFDLEPVDDGKGRGERRSKISLTLPMEGGLPVTVRRRT</sequence>
<evidence type="ECO:0000256" key="8">
    <source>
        <dbReference type="SAM" id="SignalP"/>
    </source>
</evidence>
<accession>A0A1J7IB26</accession>
<dbReference type="EMBL" id="KV875103">
    <property type="protein sequence ID" value="OIW24515.1"/>
    <property type="molecule type" value="Genomic_DNA"/>
</dbReference>
<evidence type="ECO:0000256" key="5">
    <source>
        <dbReference type="PIRSR" id="PIRSR602401-1"/>
    </source>
</evidence>
<keyword evidence="4 5" id="KW-0408">Iron</keyword>
<gene>
    <name evidence="9" type="ORF">CONLIGDRAFT_636696</name>
</gene>
<dbReference type="PANTHER" id="PTHR24296">
    <property type="entry name" value="CYTOCHROME P450"/>
    <property type="match status" value="1"/>
</dbReference>
<evidence type="ECO:0000313" key="10">
    <source>
        <dbReference type="Proteomes" id="UP000182658"/>
    </source>
</evidence>
<feature type="region of interest" description="Disordered" evidence="7">
    <location>
        <begin position="258"/>
        <end position="278"/>
    </location>
</feature>
<dbReference type="GO" id="GO:0020037">
    <property type="term" value="F:heme binding"/>
    <property type="evidence" value="ECO:0007669"/>
    <property type="project" value="InterPro"/>
</dbReference>
<dbReference type="PROSITE" id="PS00086">
    <property type="entry name" value="CYTOCHROME_P450"/>
    <property type="match status" value="1"/>
</dbReference>